<reference evidence="2 3" key="1">
    <citation type="submission" date="2018-04" db="EMBL/GenBank/DDBJ databases">
        <authorList>
            <person name="Huttner S."/>
            <person name="Dainat J."/>
        </authorList>
    </citation>
    <scope>NUCLEOTIDE SEQUENCE [LARGE SCALE GENOMIC DNA]</scope>
</reference>
<dbReference type="Proteomes" id="UP000289323">
    <property type="component" value="Unassembled WGS sequence"/>
</dbReference>
<evidence type="ECO:0000256" key="1">
    <source>
        <dbReference type="SAM" id="MobiDB-lite"/>
    </source>
</evidence>
<sequence>METGKKNGNNVEMKSPYSSPLVTLRFADGPPLTAHLSLLIRHPKLAAFCNSSRRIVDLGAFSGIAGHAFVEYLYTGHWGLQKWIGTDDPTVRFERPELEIMLELHAIARTFQLDELETQTRDSIELAARRVEVFPLVDAVKKAYPRPIGNDQWFVGWIKTCIKRVFQDPRALSTASSAPIDFGDGFSAVKVLFNCMLETYVEALEARDGRDAAAVPASRPEPASPDTPCAPGEIHDSRPESAPAVAPELDGAVPEAAPEPEPLPEPLDDPKCNSGEPERLPGAEPIPEPTPEDTAWLLSSDLLKKTKRKKTEKKKKGTKLKTKGTVSHYQDEMAPVPVAPEEMPESLPPANGETAPQPEWGNFGGEEQYDEWIVLKERIQNGVFKR</sequence>
<organism evidence="2 3">
    <name type="scientific">Thermothielavioides terrestris</name>
    <dbReference type="NCBI Taxonomy" id="2587410"/>
    <lineage>
        <taxon>Eukaryota</taxon>
        <taxon>Fungi</taxon>
        <taxon>Dikarya</taxon>
        <taxon>Ascomycota</taxon>
        <taxon>Pezizomycotina</taxon>
        <taxon>Sordariomycetes</taxon>
        <taxon>Sordariomycetidae</taxon>
        <taxon>Sordariales</taxon>
        <taxon>Chaetomiaceae</taxon>
        <taxon>Thermothielavioides</taxon>
    </lineage>
</organism>
<accession>A0A446BNI4</accession>
<proteinExistence type="predicted"/>
<dbReference type="EMBL" id="OUUZ01000011">
    <property type="protein sequence ID" value="SPQ24069.1"/>
    <property type="molecule type" value="Genomic_DNA"/>
</dbReference>
<feature type="compositionally biased region" description="Basic and acidic residues" evidence="1">
    <location>
        <begin position="268"/>
        <end position="281"/>
    </location>
</feature>
<feature type="compositionally biased region" description="Low complexity" evidence="1">
    <location>
        <begin position="332"/>
        <end position="341"/>
    </location>
</feature>
<protein>
    <submittedName>
        <fullName evidence="2">537766a3-a32d-4f28-bf4b-0722f8aef2bc</fullName>
    </submittedName>
</protein>
<gene>
    <name evidence="2" type="ORF">TT172_LOCUS6488</name>
</gene>
<feature type="region of interest" description="Disordered" evidence="1">
    <location>
        <begin position="212"/>
        <end position="364"/>
    </location>
</feature>
<feature type="compositionally biased region" description="Basic residues" evidence="1">
    <location>
        <begin position="305"/>
        <end position="322"/>
    </location>
</feature>
<name>A0A446BNI4_9PEZI</name>
<evidence type="ECO:0000313" key="3">
    <source>
        <dbReference type="Proteomes" id="UP000289323"/>
    </source>
</evidence>
<evidence type="ECO:0000313" key="2">
    <source>
        <dbReference type="EMBL" id="SPQ24069.1"/>
    </source>
</evidence>
<dbReference type="AlphaFoldDB" id="A0A446BNI4"/>